<accession>A0ABU0HWG5</accession>
<feature type="region of interest" description="Disordered" evidence="7">
    <location>
        <begin position="1"/>
        <end position="27"/>
    </location>
</feature>
<keyword evidence="5 6" id="KW-0804">Transcription</keyword>
<dbReference type="PANTHER" id="PTHR43133:SF25">
    <property type="entry name" value="RNA POLYMERASE SIGMA FACTOR RFAY-RELATED"/>
    <property type="match status" value="1"/>
</dbReference>
<dbReference type="InterPro" id="IPR000838">
    <property type="entry name" value="RNA_pol_sigma70_ECF_CS"/>
</dbReference>
<evidence type="ECO:0000256" key="5">
    <source>
        <dbReference type="ARBA" id="ARBA00023163"/>
    </source>
</evidence>
<dbReference type="PANTHER" id="PTHR43133">
    <property type="entry name" value="RNA POLYMERASE ECF-TYPE SIGMA FACTO"/>
    <property type="match status" value="1"/>
</dbReference>
<evidence type="ECO:0000313" key="11">
    <source>
        <dbReference type="Proteomes" id="UP001231124"/>
    </source>
</evidence>
<comment type="similarity">
    <text evidence="1 6">Belongs to the sigma-70 factor family. ECF subfamily.</text>
</comment>
<feature type="domain" description="RNA polymerase sigma factor 70 region 4 type 2" evidence="9">
    <location>
        <begin position="176"/>
        <end position="228"/>
    </location>
</feature>
<keyword evidence="2 6" id="KW-0805">Transcription regulation</keyword>
<dbReference type="InterPro" id="IPR013325">
    <property type="entry name" value="RNA_pol_sigma_r2"/>
</dbReference>
<dbReference type="SUPFAM" id="SSF88946">
    <property type="entry name" value="Sigma2 domain of RNA polymerase sigma factors"/>
    <property type="match status" value="1"/>
</dbReference>
<keyword evidence="4 6" id="KW-0238">DNA-binding</keyword>
<dbReference type="SUPFAM" id="SSF88659">
    <property type="entry name" value="Sigma3 and sigma4 domains of RNA polymerase sigma factors"/>
    <property type="match status" value="1"/>
</dbReference>
<evidence type="ECO:0000256" key="6">
    <source>
        <dbReference type="RuleBase" id="RU000716"/>
    </source>
</evidence>
<dbReference type="EMBL" id="JAUSVP010000003">
    <property type="protein sequence ID" value="MDQ0446674.1"/>
    <property type="molecule type" value="Genomic_DNA"/>
</dbReference>
<dbReference type="Gene3D" id="1.10.1740.10">
    <property type="match status" value="1"/>
</dbReference>
<evidence type="ECO:0000256" key="3">
    <source>
        <dbReference type="ARBA" id="ARBA00023082"/>
    </source>
</evidence>
<name>A0ABU0HWG5_9HYPH</name>
<dbReference type="InterPro" id="IPR036388">
    <property type="entry name" value="WH-like_DNA-bd_sf"/>
</dbReference>
<evidence type="ECO:0000259" key="9">
    <source>
        <dbReference type="Pfam" id="PF08281"/>
    </source>
</evidence>
<dbReference type="PROSITE" id="PS01063">
    <property type="entry name" value="SIGMA70_ECF"/>
    <property type="match status" value="1"/>
</dbReference>
<feature type="domain" description="RNA polymerase sigma-70 region 2" evidence="8">
    <location>
        <begin position="87"/>
        <end position="150"/>
    </location>
</feature>
<keyword evidence="3 6" id="KW-0731">Sigma factor</keyword>
<sequence length="246" mass="26750">MQPSQPVRPDETTDAPAPAPSPTSEIGRHLSLPLRDYFALAAEEALPERLSGLVERLDRLLAQVPPPGEGAAPASVLFDFRSDIIKTLPALRTFALSLCGDVTRADDLVQEAFARAWANQHRFQPGTNFTAWLFTILRNLFYSDMRKAKREVEDADGAHAERLVALSDQEDSSTLLAVRRRLGRLPAAQREALLLVGAEGFTYEEAADRIGCQVGTVKSRVSRARATLLAELGLAAQEPGARPAIG</sequence>
<dbReference type="InterPro" id="IPR013324">
    <property type="entry name" value="RNA_pol_sigma_r3/r4-like"/>
</dbReference>
<dbReference type="InterPro" id="IPR013249">
    <property type="entry name" value="RNA_pol_sigma70_r4_t2"/>
</dbReference>
<dbReference type="Pfam" id="PF08281">
    <property type="entry name" value="Sigma70_r4_2"/>
    <property type="match status" value="1"/>
</dbReference>
<proteinExistence type="inferred from homology"/>
<dbReference type="Proteomes" id="UP001231124">
    <property type="component" value="Unassembled WGS sequence"/>
</dbReference>
<organism evidence="10 11">
    <name type="scientific">Methylobacterium aerolatum</name>
    <dbReference type="NCBI Taxonomy" id="418708"/>
    <lineage>
        <taxon>Bacteria</taxon>
        <taxon>Pseudomonadati</taxon>
        <taxon>Pseudomonadota</taxon>
        <taxon>Alphaproteobacteria</taxon>
        <taxon>Hyphomicrobiales</taxon>
        <taxon>Methylobacteriaceae</taxon>
        <taxon>Methylobacterium</taxon>
    </lineage>
</organism>
<dbReference type="NCBIfam" id="TIGR02937">
    <property type="entry name" value="sigma70-ECF"/>
    <property type="match status" value="1"/>
</dbReference>
<dbReference type="Gene3D" id="1.10.10.10">
    <property type="entry name" value="Winged helix-like DNA-binding domain superfamily/Winged helix DNA-binding domain"/>
    <property type="match status" value="1"/>
</dbReference>
<comment type="caution">
    <text evidence="10">The sequence shown here is derived from an EMBL/GenBank/DDBJ whole genome shotgun (WGS) entry which is preliminary data.</text>
</comment>
<evidence type="ECO:0000313" key="10">
    <source>
        <dbReference type="EMBL" id="MDQ0446674.1"/>
    </source>
</evidence>
<dbReference type="InterPro" id="IPR039425">
    <property type="entry name" value="RNA_pol_sigma-70-like"/>
</dbReference>
<keyword evidence="11" id="KW-1185">Reference proteome</keyword>
<evidence type="ECO:0000256" key="1">
    <source>
        <dbReference type="ARBA" id="ARBA00010641"/>
    </source>
</evidence>
<reference evidence="10 11" key="1">
    <citation type="submission" date="2023-07" db="EMBL/GenBank/DDBJ databases">
        <title>Genomic Encyclopedia of Type Strains, Phase IV (KMG-IV): sequencing the most valuable type-strain genomes for metagenomic binning, comparative biology and taxonomic classification.</title>
        <authorList>
            <person name="Goeker M."/>
        </authorList>
    </citation>
    <scope>NUCLEOTIDE SEQUENCE [LARGE SCALE GENOMIC DNA]</scope>
    <source>
        <strain evidence="10 11">DSM 19013</strain>
    </source>
</reference>
<dbReference type="InterPro" id="IPR007627">
    <property type="entry name" value="RNA_pol_sigma70_r2"/>
</dbReference>
<evidence type="ECO:0000256" key="7">
    <source>
        <dbReference type="SAM" id="MobiDB-lite"/>
    </source>
</evidence>
<dbReference type="RefSeq" id="WP_238201463.1">
    <property type="nucleotide sequence ID" value="NZ_BPQE01000004.1"/>
</dbReference>
<dbReference type="Pfam" id="PF04542">
    <property type="entry name" value="Sigma70_r2"/>
    <property type="match status" value="1"/>
</dbReference>
<evidence type="ECO:0000259" key="8">
    <source>
        <dbReference type="Pfam" id="PF04542"/>
    </source>
</evidence>
<protein>
    <recommendedName>
        <fullName evidence="6">RNA polymerase sigma factor</fullName>
    </recommendedName>
</protein>
<dbReference type="CDD" id="cd06171">
    <property type="entry name" value="Sigma70_r4"/>
    <property type="match status" value="1"/>
</dbReference>
<dbReference type="InterPro" id="IPR014284">
    <property type="entry name" value="RNA_pol_sigma-70_dom"/>
</dbReference>
<gene>
    <name evidence="10" type="ORF">QO012_001165</name>
</gene>
<evidence type="ECO:0000256" key="2">
    <source>
        <dbReference type="ARBA" id="ARBA00023015"/>
    </source>
</evidence>
<evidence type="ECO:0000256" key="4">
    <source>
        <dbReference type="ARBA" id="ARBA00023125"/>
    </source>
</evidence>